<dbReference type="PANTHER" id="PTHR14859">
    <property type="entry name" value="CALCOFLUOR WHITE HYPERSENSITIVE PROTEIN PRECURSOR"/>
    <property type="match status" value="1"/>
</dbReference>
<evidence type="ECO:0000313" key="3">
    <source>
        <dbReference type="EMBL" id="PXY28478.1"/>
    </source>
</evidence>
<dbReference type="InterPro" id="IPR036691">
    <property type="entry name" value="Endo/exonu/phosph_ase_sf"/>
</dbReference>
<dbReference type="GO" id="GO:0006506">
    <property type="term" value="P:GPI anchor biosynthetic process"/>
    <property type="evidence" value="ECO:0007669"/>
    <property type="project" value="TreeGrafter"/>
</dbReference>
<reference evidence="3 4" key="1">
    <citation type="submission" date="2016-07" db="EMBL/GenBank/DDBJ databases">
        <title>Draft genome sequence of Prauserella muralis DSM 45305, isolated from a mould-covered wall in an indoor environment.</title>
        <authorList>
            <person name="Ruckert C."/>
            <person name="Albersmeier A."/>
            <person name="Jiang C.-L."/>
            <person name="Jiang Y."/>
            <person name="Kalinowski J."/>
            <person name="Schneider O."/>
            <person name="Winkler A."/>
            <person name="Zotchev S.B."/>
        </authorList>
    </citation>
    <scope>NUCLEOTIDE SEQUENCE [LARGE SCALE GENOMIC DNA]</scope>
    <source>
        <strain evidence="3 4">DSM 45305</strain>
    </source>
</reference>
<dbReference type="GO" id="GO:0016020">
    <property type="term" value="C:membrane"/>
    <property type="evidence" value="ECO:0007669"/>
    <property type="project" value="GOC"/>
</dbReference>
<keyword evidence="1" id="KW-0732">Signal</keyword>
<feature type="chain" id="PRO_5016177511" evidence="1">
    <location>
        <begin position="21"/>
        <end position="276"/>
    </location>
</feature>
<dbReference type="InterPro" id="IPR051916">
    <property type="entry name" value="GPI-anchor_lipid_remodeler"/>
</dbReference>
<dbReference type="GO" id="GO:0016787">
    <property type="term" value="F:hydrolase activity"/>
    <property type="evidence" value="ECO:0007669"/>
    <property type="project" value="UniProtKB-KW"/>
</dbReference>
<evidence type="ECO:0000313" key="4">
    <source>
        <dbReference type="Proteomes" id="UP000249915"/>
    </source>
</evidence>
<dbReference type="EMBL" id="MASW01000002">
    <property type="protein sequence ID" value="PXY28478.1"/>
    <property type="molecule type" value="Genomic_DNA"/>
</dbReference>
<dbReference type="Pfam" id="PF03372">
    <property type="entry name" value="Exo_endo_phos"/>
    <property type="match status" value="1"/>
</dbReference>
<feature type="domain" description="Endonuclease/exonuclease/phosphatase" evidence="2">
    <location>
        <begin position="29"/>
        <end position="266"/>
    </location>
</feature>
<evidence type="ECO:0000256" key="1">
    <source>
        <dbReference type="SAM" id="SignalP"/>
    </source>
</evidence>
<dbReference type="InterPro" id="IPR005135">
    <property type="entry name" value="Endo/exonuclease/phosphatase"/>
</dbReference>
<protein>
    <submittedName>
        <fullName evidence="3">Metal-dependent hydrolase</fullName>
    </submittedName>
</protein>
<comment type="caution">
    <text evidence="3">The sequence shown here is derived from an EMBL/GenBank/DDBJ whole genome shotgun (WGS) entry which is preliminary data.</text>
</comment>
<name>A0A2V4B509_9PSEU</name>
<keyword evidence="3" id="KW-0378">Hydrolase</keyword>
<keyword evidence="4" id="KW-1185">Reference proteome</keyword>
<dbReference type="Proteomes" id="UP000249915">
    <property type="component" value="Unassembled WGS sequence"/>
</dbReference>
<feature type="signal peptide" evidence="1">
    <location>
        <begin position="1"/>
        <end position="20"/>
    </location>
</feature>
<dbReference type="AlphaFoldDB" id="A0A2V4B509"/>
<evidence type="ECO:0000259" key="2">
    <source>
        <dbReference type="Pfam" id="PF03372"/>
    </source>
</evidence>
<organism evidence="3 4">
    <name type="scientific">Prauserella muralis</name>
    <dbReference type="NCBI Taxonomy" id="588067"/>
    <lineage>
        <taxon>Bacteria</taxon>
        <taxon>Bacillati</taxon>
        <taxon>Actinomycetota</taxon>
        <taxon>Actinomycetes</taxon>
        <taxon>Pseudonocardiales</taxon>
        <taxon>Pseudonocardiaceae</taxon>
        <taxon>Prauserella</taxon>
    </lineage>
</organism>
<gene>
    <name evidence="3" type="ORF">BAY60_17895</name>
</gene>
<dbReference type="Gene3D" id="3.60.10.10">
    <property type="entry name" value="Endonuclease/exonuclease/phosphatase"/>
    <property type="match status" value="1"/>
</dbReference>
<dbReference type="SUPFAM" id="SSF56219">
    <property type="entry name" value="DNase I-like"/>
    <property type="match status" value="1"/>
</dbReference>
<dbReference type="PANTHER" id="PTHR14859:SF15">
    <property type="entry name" value="ENDONUCLEASE_EXONUCLEASE_PHOSPHATASE DOMAIN-CONTAINING PROTEIN"/>
    <property type="match status" value="1"/>
</dbReference>
<proteinExistence type="predicted"/>
<accession>A0A2V4B509</accession>
<sequence>MVSVLAALAVLLASAAPATATRPGTLRVLSYNIHAGIGADGALDLARTAAAIRATGADVVGLQEVDVRWSARSGYADQVSELARLTGMRAFFAPIYDLAPEPGRTERRRYGVAVLSRHPIVRAVNHPLTRLSTVEPDPAPAPAPGFAEVVLSVRGTVVHVYSTHLDHRADPAVRATQVTETVDILDRAPRGAAQVLLGDVNAPPDAPELVPLFARVRDAWPAAHGDGAGGFTYPAETPSSRIDYVTVSGPIRVRSAAVPGTRASDHLPVLAELALR</sequence>